<dbReference type="InterPro" id="IPR036869">
    <property type="entry name" value="J_dom_sf"/>
</dbReference>
<dbReference type="PROSITE" id="PS50076">
    <property type="entry name" value="DNAJ_2"/>
    <property type="match status" value="1"/>
</dbReference>
<dbReference type="PANTHER" id="PTHR44272:SF3">
    <property type="entry name" value="J DOMAIN-CONTAINING PROTEIN"/>
    <property type="match status" value="1"/>
</dbReference>
<dbReference type="PRINTS" id="PR00625">
    <property type="entry name" value="JDOMAIN"/>
</dbReference>
<accession>A0A915DSL8</accession>
<reference evidence="3" key="1">
    <citation type="submission" date="2022-11" db="UniProtKB">
        <authorList>
            <consortium name="WormBaseParasite"/>
        </authorList>
    </citation>
    <scope>IDENTIFICATION</scope>
</reference>
<dbReference type="SUPFAM" id="SSF46565">
    <property type="entry name" value="Chaperone J-domain"/>
    <property type="match status" value="1"/>
</dbReference>
<protein>
    <submittedName>
        <fullName evidence="3">J domain-containing protein</fullName>
    </submittedName>
</protein>
<dbReference type="Pfam" id="PF00226">
    <property type="entry name" value="DnaJ"/>
    <property type="match status" value="1"/>
</dbReference>
<sequence length="327" mass="37536">MNFELLTSKKNKPMLKDLNATSTGISAFREGSGLIGEVSEPVAVITLDDTIDLHDADLLDELRSDKFGNVITERILQCLKTEQWLNRDVYQLLSTAFSPVKFARRNGAEDTAQLFTLLLGETHVILSRSSNRFVKKNTEGNNDETSKFNFYETLGIDKNASDQQIKDAYKRSALKYHPDRNLGNEEALENFKKISIAYSVLSDQNKRRQYDMTGGDPAISNFDDLTCRKCVRMLKDSQKRKNCTSAEMFFVPFQRVEVSKRLHFLFAWMTRRPYALSLSRQFGDSGAQSLRDGNHILCIYGDNFYQAVRYRLNFLLLNKDCQRRLPS</sequence>
<dbReference type="WBParaSite" id="jg23222">
    <property type="protein sequence ID" value="jg23222"/>
    <property type="gene ID" value="jg23222"/>
</dbReference>
<proteinExistence type="predicted"/>
<dbReference type="InterPro" id="IPR052812">
    <property type="entry name" value="Plant_DnaJ_domain"/>
</dbReference>
<dbReference type="CDD" id="cd06257">
    <property type="entry name" value="DnaJ"/>
    <property type="match status" value="1"/>
</dbReference>
<evidence type="ECO:0000313" key="3">
    <source>
        <dbReference type="WBParaSite" id="jg23222"/>
    </source>
</evidence>
<dbReference type="InterPro" id="IPR018253">
    <property type="entry name" value="DnaJ_domain_CS"/>
</dbReference>
<dbReference type="PROSITE" id="PS00636">
    <property type="entry name" value="DNAJ_1"/>
    <property type="match status" value="1"/>
</dbReference>
<feature type="domain" description="J" evidence="1">
    <location>
        <begin position="149"/>
        <end position="214"/>
    </location>
</feature>
<keyword evidence="2" id="KW-1185">Reference proteome</keyword>
<organism evidence="2 3">
    <name type="scientific">Ditylenchus dipsaci</name>
    <dbReference type="NCBI Taxonomy" id="166011"/>
    <lineage>
        <taxon>Eukaryota</taxon>
        <taxon>Metazoa</taxon>
        <taxon>Ecdysozoa</taxon>
        <taxon>Nematoda</taxon>
        <taxon>Chromadorea</taxon>
        <taxon>Rhabditida</taxon>
        <taxon>Tylenchina</taxon>
        <taxon>Tylenchomorpha</taxon>
        <taxon>Sphaerularioidea</taxon>
        <taxon>Anguinidae</taxon>
        <taxon>Anguininae</taxon>
        <taxon>Ditylenchus</taxon>
    </lineage>
</organism>
<name>A0A915DSL8_9BILA</name>
<evidence type="ECO:0000313" key="2">
    <source>
        <dbReference type="Proteomes" id="UP000887574"/>
    </source>
</evidence>
<dbReference type="AlphaFoldDB" id="A0A915DSL8"/>
<evidence type="ECO:0000259" key="1">
    <source>
        <dbReference type="PROSITE" id="PS50076"/>
    </source>
</evidence>
<dbReference type="Proteomes" id="UP000887574">
    <property type="component" value="Unplaced"/>
</dbReference>
<dbReference type="PANTHER" id="PTHR44272">
    <property type="entry name" value="DNAJ DOMAIN (PROKARYOTIC HEAT SHOCK PROTEIN)"/>
    <property type="match status" value="1"/>
</dbReference>
<dbReference type="Gene3D" id="1.10.287.110">
    <property type="entry name" value="DnaJ domain"/>
    <property type="match status" value="1"/>
</dbReference>
<dbReference type="SMART" id="SM00271">
    <property type="entry name" value="DnaJ"/>
    <property type="match status" value="1"/>
</dbReference>
<dbReference type="InterPro" id="IPR001623">
    <property type="entry name" value="DnaJ_domain"/>
</dbReference>